<dbReference type="PATRIC" id="fig|1121022.4.peg.1247"/>
<keyword evidence="1" id="KW-0812">Transmembrane</keyword>
<keyword evidence="1" id="KW-0472">Membrane</keyword>
<name>V4Q5Q1_9CAUL</name>
<organism evidence="2 3">
    <name type="scientific">Asticcacaulis benevestitus DSM 16100 = ATCC BAA-896</name>
    <dbReference type="NCBI Taxonomy" id="1121022"/>
    <lineage>
        <taxon>Bacteria</taxon>
        <taxon>Pseudomonadati</taxon>
        <taxon>Pseudomonadota</taxon>
        <taxon>Alphaproteobacteria</taxon>
        <taxon>Caulobacterales</taxon>
        <taxon>Caulobacteraceae</taxon>
        <taxon>Asticcacaulis</taxon>
    </lineage>
</organism>
<feature type="transmembrane region" description="Helical" evidence="1">
    <location>
        <begin position="24"/>
        <end position="46"/>
    </location>
</feature>
<dbReference type="STRING" id="1121022.GCA_000376105_00644"/>
<dbReference type="Proteomes" id="UP000017837">
    <property type="component" value="Unassembled WGS sequence"/>
</dbReference>
<sequence length="48" mass="5421">MKLRTWGRKPDPRKLAADQKRRQWMIYTAIYSGAIGAMVVTAAAAFSH</sequence>
<dbReference type="RefSeq" id="WP_018080316.1">
    <property type="nucleotide sequence ID" value="NZ_AQWM01000001.1"/>
</dbReference>
<dbReference type="OrthoDB" id="7174008at2"/>
<evidence type="ECO:0000313" key="2">
    <source>
        <dbReference type="EMBL" id="ESQ93150.1"/>
    </source>
</evidence>
<dbReference type="AlphaFoldDB" id="V4Q5Q1"/>
<keyword evidence="1" id="KW-1133">Transmembrane helix</keyword>
<accession>V4Q5Q1</accession>
<evidence type="ECO:0000313" key="3">
    <source>
        <dbReference type="Proteomes" id="UP000017837"/>
    </source>
</evidence>
<protein>
    <submittedName>
        <fullName evidence="2">Uncharacterized protein</fullName>
    </submittedName>
</protein>
<evidence type="ECO:0000256" key="1">
    <source>
        <dbReference type="SAM" id="Phobius"/>
    </source>
</evidence>
<dbReference type="EMBL" id="AWGB01000009">
    <property type="protein sequence ID" value="ESQ93150.1"/>
    <property type="molecule type" value="Genomic_DNA"/>
</dbReference>
<comment type="caution">
    <text evidence="2">The sequence shown here is derived from an EMBL/GenBank/DDBJ whole genome shotgun (WGS) entry which is preliminary data.</text>
</comment>
<keyword evidence="3" id="KW-1185">Reference proteome</keyword>
<gene>
    <name evidence="2" type="ORF">ABENE_06270</name>
</gene>
<proteinExistence type="predicted"/>
<reference evidence="2 3" key="1">
    <citation type="journal article" date="2014" name="Nature">
        <title>Sequential evolution of bacterial morphology by co-option of a developmental regulator.</title>
        <authorList>
            <person name="Jiang C."/>
            <person name="Brown P.J."/>
            <person name="Ducret A."/>
            <person name="Brun Y.V."/>
        </authorList>
    </citation>
    <scope>NUCLEOTIDE SEQUENCE [LARGE SCALE GENOMIC DNA]</scope>
    <source>
        <strain evidence="2 3">DSM 16100</strain>
    </source>
</reference>